<dbReference type="OrthoDB" id="9795716at2"/>
<dbReference type="Gene3D" id="3.40.50.300">
    <property type="entry name" value="P-loop containing nucleotide triphosphate hydrolases"/>
    <property type="match status" value="1"/>
</dbReference>
<sequence length="205" mass="20851">MTGDASRAPVVVMGVAAAGKSTVGQALAARLGVAFIDADDLHSDANRAKMSAGVPLDDDDRAPWLDAVGAVLAARGPADDEGDGPAASVVVACSALRRPYRDRLRAHAPATVFVQLDAAPEVLRSRAEARTGHFMPPELLDSQLATLEPLAADEPGCRVDVGAPVAEVVADAIAALDALDGIAELGRDPHGESAGPDRDALPVSG</sequence>
<dbReference type="GO" id="GO:0005737">
    <property type="term" value="C:cytoplasm"/>
    <property type="evidence" value="ECO:0007669"/>
    <property type="project" value="TreeGrafter"/>
</dbReference>
<keyword evidence="6 10" id="KW-0418">Kinase</keyword>
<dbReference type="EMBL" id="RHHB01000015">
    <property type="protein sequence ID" value="RNB49698.1"/>
    <property type="molecule type" value="Genomic_DNA"/>
</dbReference>
<evidence type="ECO:0000256" key="7">
    <source>
        <dbReference type="ARBA" id="ARBA00022840"/>
    </source>
</evidence>
<evidence type="ECO:0000313" key="12">
    <source>
        <dbReference type="Proteomes" id="UP000275048"/>
    </source>
</evidence>
<comment type="catalytic activity">
    <reaction evidence="9 10">
        <text>D-gluconate + ATP = 6-phospho-D-gluconate + ADP + H(+)</text>
        <dbReference type="Rhea" id="RHEA:19433"/>
        <dbReference type="ChEBI" id="CHEBI:15378"/>
        <dbReference type="ChEBI" id="CHEBI:18391"/>
        <dbReference type="ChEBI" id="CHEBI:30616"/>
        <dbReference type="ChEBI" id="CHEBI:58759"/>
        <dbReference type="ChEBI" id="CHEBI:456216"/>
        <dbReference type="EC" id="2.7.1.12"/>
    </reaction>
</comment>
<dbReference type="GO" id="GO:0019521">
    <property type="term" value="P:D-gluconate metabolic process"/>
    <property type="evidence" value="ECO:0007669"/>
    <property type="project" value="UniProtKB-KW"/>
</dbReference>
<evidence type="ECO:0000256" key="6">
    <source>
        <dbReference type="ARBA" id="ARBA00022777"/>
    </source>
</evidence>
<dbReference type="Pfam" id="PF13671">
    <property type="entry name" value="AAA_33"/>
    <property type="match status" value="1"/>
</dbReference>
<dbReference type="EC" id="2.7.1.12" evidence="3 10"/>
<dbReference type="InterPro" id="IPR006001">
    <property type="entry name" value="Therm_gnt_kin"/>
</dbReference>
<dbReference type="GO" id="GO:0005524">
    <property type="term" value="F:ATP binding"/>
    <property type="evidence" value="ECO:0007669"/>
    <property type="project" value="UniProtKB-KW"/>
</dbReference>
<keyword evidence="5 10" id="KW-0547">Nucleotide-binding</keyword>
<keyword evidence="8" id="KW-0311">Gluconate utilization</keyword>
<dbReference type="InterPro" id="IPR027417">
    <property type="entry name" value="P-loop_NTPase"/>
</dbReference>
<dbReference type="GO" id="GO:0046316">
    <property type="term" value="F:gluconokinase activity"/>
    <property type="evidence" value="ECO:0007669"/>
    <property type="project" value="UniProtKB-EC"/>
</dbReference>
<evidence type="ECO:0000256" key="9">
    <source>
        <dbReference type="ARBA" id="ARBA00048090"/>
    </source>
</evidence>
<comment type="similarity">
    <text evidence="2 10">Belongs to the gluconokinase GntK/GntV family.</text>
</comment>
<evidence type="ECO:0000256" key="3">
    <source>
        <dbReference type="ARBA" id="ARBA00012054"/>
    </source>
</evidence>
<evidence type="ECO:0000256" key="1">
    <source>
        <dbReference type="ARBA" id="ARBA00004761"/>
    </source>
</evidence>
<dbReference type="SUPFAM" id="SSF52540">
    <property type="entry name" value="P-loop containing nucleoside triphosphate hydrolases"/>
    <property type="match status" value="1"/>
</dbReference>
<keyword evidence="7 10" id="KW-0067">ATP-binding</keyword>
<name>A0A3M8AEW4_9MICO</name>
<dbReference type="Proteomes" id="UP000275048">
    <property type="component" value="Unassembled WGS sequence"/>
</dbReference>
<organism evidence="11 12">
    <name type="scientific">Agromyces tardus</name>
    <dbReference type="NCBI Taxonomy" id="2583849"/>
    <lineage>
        <taxon>Bacteria</taxon>
        <taxon>Bacillati</taxon>
        <taxon>Actinomycetota</taxon>
        <taxon>Actinomycetes</taxon>
        <taxon>Micrococcales</taxon>
        <taxon>Microbacteriaceae</taxon>
        <taxon>Agromyces</taxon>
    </lineage>
</organism>
<reference evidence="11 12" key="1">
    <citation type="submission" date="2018-10" db="EMBL/GenBank/DDBJ databases">
        <title>Isolation, diversity and antibacterial activity of antinobacteria from the wheat rhizosphere soil.</title>
        <authorList>
            <person name="Sun T."/>
        </authorList>
    </citation>
    <scope>NUCLEOTIDE SEQUENCE [LARGE SCALE GENOMIC DNA]</scope>
    <source>
        <strain evidence="11 12">SJ-23</strain>
    </source>
</reference>
<dbReference type="PANTHER" id="PTHR43442:SF3">
    <property type="entry name" value="GLUCONOKINASE-RELATED"/>
    <property type="match status" value="1"/>
</dbReference>
<dbReference type="RefSeq" id="WP_122936830.1">
    <property type="nucleotide sequence ID" value="NZ_JBHSNT010000003.1"/>
</dbReference>
<evidence type="ECO:0000256" key="10">
    <source>
        <dbReference type="RuleBase" id="RU363066"/>
    </source>
</evidence>
<comment type="caution">
    <text evidence="11">The sequence shown here is derived from an EMBL/GenBank/DDBJ whole genome shotgun (WGS) entry which is preliminary data.</text>
</comment>
<dbReference type="NCBIfam" id="TIGR01313">
    <property type="entry name" value="therm_gnt_kin"/>
    <property type="match status" value="1"/>
</dbReference>
<keyword evidence="12" id="KW-1185">Reference proteome</keyword>
<evidence type="ECO:0000256" key="5">
    <source>
        <dbReference type="ARBA" id="ARBA00022741"/>
    </source>
</evidence>
<dbReference type="CDD" id="cd02021">
    <property type="entry name" value="GntK"/>
    <property type="match status" value="1"/>
</dbReference>
<gene>
    <name evidence="11" type="ORF">EDM22_09565</name>
</gene>
<evidence type="ECO:0000256" key="4">
    <source>
        <dbReference type="ARBA" id="ARBA00022679"/>
    </source>
</evidence>
<dbReference type="AlphaFoldDB" id="A0A3M8AEW4"/>
<proteinExistence type="inferred from homology"/>
<protein>
    <recommendedName>
        <fullName evidence="3 10">Gluconokinase</fullName>
        <ecNumber evidence="3 10">2.7.1.12</ecNumber>
    </recommendedName>
</protein>
<dbReference type="FunFam" id="3.40.50.300:FF:000522">
    <property type="entry name" value="Gluconokinase"/>
    <property type="match status" value="1"/>
</dbReference>
<evidence type="ECO:0000313" key="11">
    <source>
        <dbReference type="EMBL" id="RNB49698.1"/>
    </source>
</evidence>
<keyword evidence="4 10" id="KW-0808">Transferase</keyword>
<comment type="pathway">
    <text evidence="1">Carbohydrate acid metabolism.</text>
</comment>
<dbReference type="PANTHER" id="PTHR43442">
    <property type="entry name" value="GLUCONOKINASE-RELATED"/>
    <property type="match status" value="1"/>
</dbReference>
<evidence type="ECO:0000256" key="8">
    <source>
        <dbReference type="ARBA" id="ARBA00023064"/>
    </source>
</evidence>
<evidence type="ECO:0000256" key="2">
    <source>
        <dbReference type="ARBA" id="ARBA00008420"/>
    </source>
</evidence>
<accession>A0A3M8AEW4</accession>